<reference evidence="2" key="1">
    <citation type="submission" date="2014-11" db="EMBL/GenBank/DDBJ databases">
        <authorList>
            <person name="Amaro Gonzalez C."/>
        </authorList>
    </citation>
    <scope>NUCLEOTIDE SEQUENCE</scope>
</reference>
<accession>A0A0E9WPA7</accession>
<organism evidence="2">
    <name type="scientific">Anguilla anguilla</name>
    <name type="common">European freshwater eel</name>
    <name type="synonym">Muraena anguilla</name>
    <dbReference type="NCBI Taxonomy" id="7936"/>
    <lineage>
        <taxon>Eukaryota</taxon>
        <taxon>Metazoa</taxon>
        <taxon>Chordata</taxon>
        <taxon>Craniata</taxon>
        <taxon>Vertebrata</taxon>
        <taxon>Euteleostomi</taxon>
        <taxon>Actinopterygii</taxon>
        <taxon>Neopterygii</taxon>
        <taxon>Teleostei</taxon>
        <taxon>Anguilliformes</taxon>
        <taxon>Anguillidae</taxon>
        <taxon>Anguilla</taxon>
    </lineage>
</organism>
<reference evidence="2" key="2">
    <citation type="journal article" date="2015" name="Fish Shellfish Immunol.">
        <title>Early steps in the European eel (Anguilla anguilla)-Vibrio vulnificus interaction in the gills: Role of the RtxA13 toxin.</title>
        <authorList>
            <person name="Callol A."/>
            <person name="Pajuelo D."/>
            <person name="Ebbesson L."/>
            <person name="Teles M."/>
            <person name="MacKenzie S."/>
            <person name="Amaro C."/>
        </authorList>
    </citation>
    <scope>NUCLEOTIDE SEQUENCE</scope>
</reference>
<evidence type="ECO:0000256" key="1">
    <source>
        <dbReference type="SAM" id="Phobius"/>
    </source>
</evidence>
<keyword evidence="1" id="KW-0812">Transmembrane</keyword>
<dbReference type="EMBL" id="GBXM01016338">
    <property type="protein sequence ID" value="JAH92239.1"/>
    <property type="molecule type" value="Transcribed_RNA"/>
</dbReference>
<keyword evidence="1" id="KW-1133">Transmembrane helix</keyword>
<evidence type="ECO:0000313" key="2">
    <source>
        <dbReference type="EMBL" id="JAH92239.1"/>
    </source>
</evidence>
<keyword evidence="1" id="KW-0472">Membrane</keyword>
<protein>
    <submittedName>
        <fullName evidence="2">Uncharacterized protein</fullName>
    </submittedName>
</protein>
<feature type="transmembrane region" description="Helical" evidence="1">
    <location>
        <begin position="24"/>
        <end position="42"/>
    </location>
</feature>
<sequence>MKFTNIKYHFFFFYLVLKKLTKKITFFSFLHSFMLFDVSFCFRFSGDSWMLCAIDIYSTEENRGVARPLFGSF</sequence>
<name>A0A0E9WPA7_ANGAN</name>
<dbReference type="AlphaFoldDB" id="A0A0E9WPA7"/>
<proteinExistence type="predicted"/>